<evidence type="ECO:0000313" key="2">
    <source>
        <dbReference type="Proteomes" id="UP000024547"/>
    </source>
</evidence>
<dbReference type="EMBL" id="AWFH01000045">
    <property type="protein sequence ID" value="KCZ59106.1"/>
    <property type="molecule type" value="Genomic_DNA"/>
</dbReference>
<dbReference type="OrthoDB" id="7619312at2"/>
<proteinExistence type="predicted"/>
<accession>A0A059DYV8</accession>
<protein>
    <submittedName>
        <fullName evidence="1">Uncharacterized protein</fullName>
    </submittedName>
</protein>
<dbReference type="STRING" id="1280948.HY36_07450"/>
<evidence type="ECO:0000313" key="1">
    <source>
        <dbReference type="EMBL" id="KCZ59106.1"/>
    </source>
</evidence>
<dbReference type="PATRIC" id="fig|1280948.3.peg.2605"/>
<gene>
    <name evidence="1" type="ORF">HY36_07450</name>
</gene>
<keyword evidence="2" id="KW-1185">Reference proteome</keyword>
<organism evidence="1 2">
    <name type="scientific">Hyphomonas atlantica</name>
    <dbReference type="NCBI Taxonomy" id="1280948"/>
    <lineage>
        <taxon>Bacteria</taxon>
        <taxon>Pseudomonadati</taxon>
        <taxon>Pseudomonadota</taxon>
        <taxon>Alphaproteobacteria</taxon>
        <taxon>Hyphomonadales</taxon>
        <taxon>Hyphomonadaceae</taxon>
        <taxon>Hyphomonas</taxon>
    </lineage>
</organism>
<dbReference type="AlphaFoldDB" id="A0A059DYV8"/>
<name>A0A059DYV8_9PROT</name>
<comment type="caution">
    <text evidence="1">The sequence shown here is derived from an EMBL/GenBank/DDBJ whole genome shotgun (WGS) entry which is preliminary data.</text>
</comment>
<reference evidence="1 2" key="1">
    <citation type="journal article" date="2014" name="Antonie Van Leeuwenhoek">
        <title>Hyphomonas beringensis sp. nov. and Hyphomonas chukchiensis sp. nov., isolated from surface seawater of the Bering Sea and Chukchi Sea.</title>
        <authorList>
            <person name="Li C."/>
            <person name="Lai Q."/>
            <person name="Li G."/>
            <person name="Dong C."/>
            <person name="Wang J."/>
            <person name="Liao Y."/>
            <person name="Shao Z."/>
        </authorList>
    </citation>
    <scope>NUCLEOTIDE SEQUENCE [LARGE SCALE GENOMIC DNA]</scope>
    <source>
        <strain evidence="1 2">22II1-22F38</strain>
    </source>
</reference>
<sequence>MSDLRYTPPTEIRSAVWLMLNVLSLAVISLRERFGIAPCTPFLPRHVLSSLSSFLAQAEPALRRCLYLSAAELGALPAPAPIMASPNRKSRPGNAVARSSAPPTFRLFEAGLGRKDASPPPKTFRTGPRIRFLDGDDTPDIHEYDAHSDDILPARALVRRLAALDHALDHRDVYIRKLRRALGAPRALLKPIGKRLYRRGPLSFLQCQTARALEAEAQAVQPYFNSS</sequence>
<dbReference type="Proteomes" id="UP000024547">
    <property type="component" value="Unassembled WGS sequence"/>
</dbReference>
<dbReference type="RefSeq" id="WP_035553551.1">
    <property type="nucleotide sequence ID" value="NZ_AWFH01000045.1"/>
</dbReference>